<comment type="caution">
    <text evidence="1">The sequence shown here is derived from an EMBL/GenBank/DDBJ whole genome shotgun (WGS) entry which is preliminary data.</text>
</comment>
<evidence type="ECO:0000313" key="2">
    <source>
        <dbReference type="Proteomes" id="UP001162992"/>
    </source>
</evidence>
<sequence>MERRLDAGAMIWRNCCISLLLLIMLVSSSTGQLTASFYDVSCPDAQATVKKVIRQALQTDSRIGASLLRLHFHDCFVNGCDGSILLDDTSSFTGEKTAPPNLNSARGFDVVDTIKTQLESACNGTVSCADILAIAARDAVVLDGGPSWTVQLGRRDSTTASFNTAKNDIPSPALTVPQLISKFQAKGLSTQDMVTLSGAHTIGQARCSSFSGRLYNFSGTGKPDTTIDKTFLANLQQQCPQGGNTNQLQPLDLGTPTRFDNQYYRNLQANKGLLNSDEVLYSTSGTTNSLVVSYAGNQNTFFDSFQSAMIKLGNISPLTGTSGQIRKNCRVVNT</sequence>
<keyword evidence="2" id="KW-1185">Reference proteome</keyword>
<organism evidence="1 2">
    <name type="scientific">Diphasiastrum complanatum</name>
    <name type="common">Issler's clubmoss</name>
    <name type="synonym">Lycopodium complanatum</name>
    <dbReference type="NCBI Taxonomy" id="34168"/>
    <lineage>
        <taxon>Eukaryota</taxon>
        <taxon>Viridiplantae</taxon>
        <taxon>Streptophyta</taxon>
        <taxon>Embryophyta</taxon>
        <taxon>Tracheophyta</taxon>
        <taxon>Lycopodiopsida</taxon>
        <taxon>Lycopodiales</taxon>
        <taxon>Lycopodiaceae</taxon>
        <taxon>Lycopodioideae</taxon>
        <taxon>Diphasiastrum</taxon>
    </lineage>
</organism>
<protein>
    <submittedName>
        <fullName evidence="1">Uncharacterized protein</fullName>
    </submittedName>
</protein>
<proteinExistence type="predicted"/>
<evidence type="ECO:0000313" key="1">
    <source>
        <dbReference type="EMBL" id="KAJ7535257.1"/>
    </source>
</evidence>
<accession>A0ACC2BZQ2</accession>
<reference evidence="2" key="1">
    <citation type="journal article" date="2024" name="Proc. Natl. Acad. Sci. U.S.A.">
        <title>Extraordinary preservation of gene collinearity over three hundred million years revealed in homosporous lycophytes.</title>
        <authorList>
            <person name="Li C."/>
            <person name="Wickell D."/>
            <person name="Kuo L.Y."/>
            <person name="Chen X."/>
            <person name="Nie B."/>
            <person name="Liao X."/>
            <person name="Peng D."/>
            <person name="Ji J."/>
            <person name="Jenkins J."/>
            <person name="Williams M."/>
            <person name="Shu S."/>
            <person name="Plott C."/>
            <person name="Barry K."/>
            <person name="Rajasekar S."/>
            <person name="Grimwood J."/>
            <person name="Han X."/>
            <person name="Sun S."/>
            <person name="Hou Z."/>
            <person name="He W."/>
            <person name="Dai G."/>
            <person name="Sun C."/>
            <person name="Schmutz J."/>
            <person name="Leebens-Mack J.H."/>
            <person name="Li F.W."/>
            <person name="Wang L."/>
        </authorList>
    </citation>
    <scope>NUCLEOTIDE SEQUENCE [LARGE SCALE GENOMIC DNA]</scope>
    <source>
        <strain evidence="2">cv. PW_Plant_1</strain>
    </source>
</reference>
<dbReference type="Proteomes" id="UP001162992">
    <property type="component" value="Chromosome 12"/>
</dbReference>
<name>A0ACC2BZQ2_DIPCM</name>
<dbReference type="EMBL" id="CM055103">
    <property type="protein sequence ID" value="KAJ7535257.1"/>
    <property type="molecule type" value="Genomic_DNA"/>
</dbReference>
<gene>
    <name evidence="1" type="ORF">O6H91_12G025100</name>
</gene>